<dbReference type="InterPro" id="IPR036388">
    <property type="entry name" value="WH-like_DNA-bd_sf"/>
</dbReference>
<dbReference type="InterPro" id="IPR011663">
    <property type="entry name" value="UTRA"/>
</dbReference>
<evidence type="ECO:0000313" key="5">
    <source>
        <dbReference type="EMBL" id="OIS92878.1"/>
    </source>
</evidence>
<dbReference type="InterPro" id="IPR028978">
    <property type="entry name" value="Chorismate_lyase_/UTRA_dom_sf"/>
</dbReference>
<name>A0A1J6I4Y0_9HYPH</name>
<evidence type="ECO:0000256" key="2">
    <source>
        <dbReference type="ARBA" id="ARBA00023125"/>
    </source>
</evidence>
<dbReference type="Proteomes" id="UP000182985">
    <property type="component" value="Unassembled WGS sequence"/>
</dbReference>
<dbReference type="InterPro" id="IPR000524">
    <property type="entry name" value="Tscrpt_reg_HTH_GntR"/>
</dbReference>
<gene>
    <name evidence="5" type="ORF">BLA27_14440</name>
</gene>
<evidence type="ECO:0000313" key="6">
    <source>
        <dbReference type="Proteomes" id="UP000182985"/>
    </source>
</evidence>
<dbReference type="SMART" id="SM00345">
    <property type="entry name" value="HTH_GNTR"/>
    <property type="match status" value="1"/>
</dbReference>
<dbReference type="Pfam" id="PF00392">
    <property type="entry name" value="GntR"/>
    <property type="match status" value="1"/>
</dbReference>
<organism evidence="5 6">
    <name type="scientific">Brucella cytisi</name>
    <dbReference type="NCBI Taxonomy" id="407152"/>
    <lineage>
        <taxon>Bacteria</taxon>
        <taxon>Pseudomonadati</taxon>
        <taxon>Pseudomonadota</taxon>
        <taxon>Alphaproteobacteria</taxon>
        <taxon>Hyphomicrobiales</taxon>
        <taxon>Brucellaceae</taxon>
        <taxon>Brucella/Ochrobactrum group</taxon>
        <taxon>Brucella</taxon>
    </lineage>
</organism>
<dbReference type="PROSITE" id="PS50949">
    <property type="entry name" value="HTH_GNTR"/>
    <property type="match status" value="1"/>
</dbReference>
<dbReference type="PANTHER" id="PTHR44846">
    <property type="entry name" value="MANNOSYL-D-GLYCERATE TRANSPORT/METABOLISM SYSTEM REPRESSOR MNGR-RELATED"/>
    <property type="match status" value="1"/>
</dbReference>
<accession>A0A1J6I4Y0</accession>
<keyword evidence="3" id="KW-0804">Transcription</keyword>
<dbReference type="InterPro" id="IPR036390">
    <property type="entry name" value="WH_DNA-bd_sf"/>
</dbReference>
<dbReference type="SUPFAM" id="SSF46785">
    <property type="entry name" value="Winged helix' DNA-binding domain"/>
    <property type="match status" value="1"/>
</dbReference>
<dbReference type="SMART" id="SM00866">
    <property type="entry name" value="UTRA"/>
    <property type="match status" value="1"/>
</dbReference>
<sequence>MNIDRLKTKAASELVLDGVGAPYQQIERAIRNKIQTGAWPPGYRIPPEEELAVSLGVSRAPLNKVLNNLANAKIIVRRRRLGTFVSERTDNHAVIGIIDIRNKIEQSGKEYSFELLKREIVNGEDAYGWQEAVRDERLLRLELVHKANGVNEVFEERFIRISVIPEVELQKFNAVLPNEWLLARLPCTRLINTIRAANPDRRIAKVLGLTTNEPVLVSERRTWAHNDALTWVKLSFPGYRNEFVGEFSPLEPLANLS</sequence>
<dbReference type="AlphaFoldDB" id="A0A1J6I4Y0"/>
<keyword evidence="2" id="KW-0238">DNA-binding</keyword>
<protein>
    <recommendedName>
        <fullName evidence="4">HTH gntR-type domain-containing protein</fullName>
    </recommendedName>
</protein>
<dbReference type="EMBL" id="MOEC01000013">
    <property type="protein sequence ID" value="OIS92878.1"/>
    <property type="molecule type" value="Genomic_DNA"/>
</dbReference>
<dbReference type="Pfam" id="PF07702">
    <property type="entry name" value="UTRA"/>
    <property type="match status" value="1"/>
</dbReference>
<evidence type="ECO:0000256" key="1">
    <source>
        <dbReference type="ARBA" id="ARBA00023015"/>
    </source>
</evidence>
<reference evidence="5 6" key="1">
    <citation type="submission" date="2016-10" db="EMBL/GenBank/DDBJ databases">
        <title>The Draft Genome Sequence of the Potato Rhizosphere Bacteria Ochrobactrum sp. IPA7.2.</title>
        <authorList>
            <person name="Gogoleva N.E."/>
            <person name="Khlopko Y.A."/>
            <person name="Burygin G.L."/>
            <person name="Plotnikov A.O."/>
        </authorList>
    </citation>
    <scope>NUCLEOTIDE SEQUENCE [LARGE SCALE GENOMIC DNA]</scope>
    <source>
        <strain evidence="5 6">IPA7.2</strain>
    </source>
</reference>
<proteinExistence type="predicted"/>
<keyword evidence="1" id="KW-0805">Transcription regulation</keyword>
<dbReference type="Gene3D" id="1.10.10.10">
    <property type="entry name" value="Winged helix-like DNA-binding domain superfamily/Winged helix DNA-binding domain"/>
    <property type="match status" value="1"/>
</dbReference>
<dbReference type="SUPFAM" id="SSF64288">
    <property type="entry name" value="Chorismate lyase-like"/>
    <property type="match status" value="1"/>
</dbReference>
<feature type="domain" description="HTH gntR-type" evidence="4">
    <location>
        <begin position="20"/>
        <end position="88"/>
    </location>
</feature>
<evidence type="ECO:0000259" key="4">
    <source>
        <dbReference type="PROSITE" id="PS50949"/>
    </source>
</evidence>
<dbReference type="Gene3D" id="3.40.1410.10">
    <property type="entry name" value="Chorismate lyase-like"/>
    <property type="match status" value="1"/>
</dbReference>
<dbReference type="InterPro" id="IPR050679">
    <property type="entry name" value="Bact_HTH_transcr_reg"/>
</dbReference>
<dbReference type="GO" id="GO:0003677">
    <property type="term" value="F:DNA binding"/>
    <property type="evidence" value="ECO:0007669"/>
    <property type="project" value="UniProtKB-KW"/>
</dbReference>
<dbReference type="RefSeq" id="WP_071632347.1">
    <property type="nucleotide sequence ID" value="NZ_MOEC01000013.1"/>
</dbReference>
<comment type="caution">
    <text evidence="5">The sequence shown here is derived from an EMBL/GenBank/DDBJ whole genome shotgun (WGS) entry which is preliminary data.</text>
</comment>
<dbReference type="OrthoDB" id="9808698at2"/>
<keyword evidence="6" id="KW-1185">Reference proteome</keyword>
<dbReference type="GO" id="GO:0003700">
    <property type="term" value="F:DNA-binding transcription factor activity"/>
    <property type="evidence" value="ECO:0007669"/>
    <property type="project" value="InterPro"/>
</dbReference>
<dbReference type="PANTHER" id="PTHR44846:SF16">
    <property type="entry name" value="TRANSCRIPTIONAL REGULATOR PHNF-RELATED"/>
    <property type="match status" value="1"/>
</dbReference>
<dbReference type="CDD" id="cd07377">
    <property type="entry name" value="WHTH_GntR"/>
    <property type="match status" value="1"/>
</dbReference>
<evidence type="ECO:0000256" key="3">
    <source>
        <dbReference type="ARBA" id="ARBA00023163"/>
    </source>
</evidence>